<comment type="caution">
    <text evidence="8">The sequence shown here is derived from an EMBL/GenBank/DDBJ whole genome shotgun (WGS) entry which is preliminary data.</text>
</comment>
<keyword evidence="4 6" id="KW-0175">Coiled coil</keyword>
<feature type="coiled-coil region" evidence="6">
    <location>
        <begin position="277"/>
        <end position="349"/>
    </location>
</feature>
<name>A0A814PB27_9BILA</name>
<evidence type="ECO:0000256" key="7">
    <source>
        <dbReference type="SAM" id="MobiDB-lite"/>
    </source>
</evidence>
<proteinExistence type="inferred from homology"/>
<evidence type="ECO:0000313" key="9">
    <source>
        <dbReference type="Proteomes" id="UP000663860"/>
    </source>
</evidence>
<accession>A0A814PB27</accession>
<reference evidence="8" key="1">
    <citation type="submission" date="2021-02" db="EMBL/GenBank/DDBJ databases">
        <authorList>
            <person name="Nowell W R."/>
        </authorList>
    </citation>
    <scope>NUCLEOTIDE SEQUENCE</scope>
</reference>
<feature type="region of interest" description="Disordered" evidence="7">
    <location>
        <begin position="170"/>
        <end position="199"/>
    </location>
</feature>
<dbReference type="Proteomes" id="UP000663860">
    <property type="component" value="Unassembled WGS sequence"/>
</dbReference>
<sequence length="762" mass="88765">MQTITPIDVHVDNDWRDDCISGSYIKKSTTTSNRGGRQAPRMRTCVISKVKPNKTKSSNISQEITQSKQNLAIHSRSPSPPTREPWVPPPGRTTKAQKYTWQNSKARFGINSDLVHDDVHDDDDSLNTDRIRQNLSNEDVELLKERVRKRYNYEPIDQLRSDLNSSLYDLEQSKQTRLSRSSPPTRLNYRSASAGEPRTYSSIPKVSFENDSIIERRRARSVTPVRGPLNLNPERERLLVSLSQSEADVAQITKQLSSVKDTLTKLKVDNHPVSFEVEQLYQQRNELLNLIEQFENSNRKLKEFLRHQYHLEAEDGVLNDKTDTLSLRVHELENENQQIRRLLLDRENDNVALQTELERVRTHAIGYDTMKNSLEHNRAHLQRELYAREGEINRLQCILRTMERDLSRAVRRTSSFSTSIYSSLPSLVAKTKGITIDKLQTQLFERDREIIELEKKLYTNKNEQIVDANSEIIRLRTKLEHAEHLVSEYKEQLHNHTLKTSINNSKTHLSEIELDKLRIRLQKRIEELEPLPELLRQAEMKNQDLQTRLHEQEKRFTEQAAFLTEFNSKTSIQNHILDRLKDNHYPFDDDHSTFQPKNDTLQRQLTALEDDNATLLRNLNAKEEALRNTQARLNAKTHELTSLSKQIDIAQTDLKTREDTYTSKERSLQQRINDLEQQISKLRLDCTQLKRDKDDAERRYTSQLGELRDKLEQSNNNNRSIQSYVSSLKTTYATVFNDTVPSSTFTLTSPFSRYTSTPSVFP</sequence>
<evidence type="ECO:0000256" key="6">
    <source>
        <dbReference type="SAM" id="Coils"/>
    </source>
</evidence>
<evidence type="ECO:0000256" key="1">
    <source>
        <dbReference type="ARBA" id="ARBA00004300"/>
    </source>
</evidence>
<organism evidence="8 9">
    <name type="scientific">Adineta steineri</name>
    <dbReference type="NCBI Taxonomy" id="433720"/>
    <lineage>
        <taxon>Eukaryota</taxon>
        <taxon>Metazoa</taxon>
        <taxon>Spiralia</taxon>
        <taxon>Gnathifera</taxon>
        <taxon>Rotifera</taxon>
        <taxon>Eurotatoria</taxon>
        <taxon>Bdelloidea</taxon>
        <taxon>Adinetida</taxon>
        <taxon>Adinetidae</taxon>
        <taxon>Adineta</taxon>
    </lineage>
</organism>
<dbReference type="InterPro" id="IPR026099">
    <property type="entry name" value="Odf2-rel"/>
</dbReference>
<keyword evidence="3" id="KW-0963">Cytoplasm</keyword>
<evidence type="ECO:0000256" key="3">
    <source>
        <dbReference type="ARBA" id="ARBA00022490"/>
    </source>
</evidence>
<evidence type="ECO:0000256" key="4">
    <source>
        <dbReference type="ARBA" id="ARBA00023054"/>
    </source>
</evidence>
<feature type="compositionally biased region" description="Polar residues" evidence="7">
    <location>
        <begin position="55"/>
        <end position="72"/>
    </location>
</feature>
<evidence type="ECO:0000313" key="8">
    <source>
        <dbReference type="EMBL" id="CAF1101318.1"/>
    </source>
</evidence>
<feature type="compositionally biased region" description="Polar residues" evidence="7">
    <location>
        <begin position="170"/>
        <end position="191"/>
    </location>
</feature>
<comment type="similarity">
    <text evidence="2">Belongs to the ODF2 family.</text>
</comment>
<feature type="coiled-coil region" evidence="6">
    <location>
        <begin position="598"/>
        <end position="717"/>
    </location>
</feature>
<dbReference type="SUPFAM" id="SSF57997">
    <property type="entry name" value="Tropomyosin"/>
    <property type="match status" value="1"/>
</dbReference>
<dbReference type="PANTHER" id="PTHR23162">
    <property type="entry name" value="OUTER DENSE FIBER OF SPERM TAILS 2"/>
    <property type="match status" value="1"/>
</dbReference>
<dbReference type="AlphaFoldDB" id="A0A814PB27"/>
<dbReference type="PANTHER" id="PTHR23162:SF10">
    <property type="entry name" value="FI13205P"/>
    <property type="match status" value="1"/>
</dbReference>
<dbReference type="EMBL" id="CAJNOE010000263">
    <property type="protein sequence ID" value="CAF1101318.1"/>
    <property type="molecule type" value="Genomic_DNA"/>
</dbReference>
<comment type="subcellular location">
    <subcellularLocation>
        <location evidence="1">Cytoplasm</location>
        <location evidence="1">Cytoskeleton</location>
        <location evidence="1">Microtubule organizing center</location>
        <location evidence="1">Centrosome</location>
    </subcellularLocation>
</comment>
<feature type="coiled-coil region" evidence="6">
    <location>
        <begin position="436"/>
        <end position="499"/>
    </location>
</feature>
<gene>
    <name evidence="8" type="ORF">IZO911_LOCUS23061</name>
</gene>
<dbReference type="GO" id="GO:1902017">
    <property type="term" value="P:regulation of cilium assembly"/>
    <property type="evidence" value="ECO:0007669"/>
    <property type="project" value="TreeGrafter"/>
</dbReference>
<feature type="compositionally biased region" description="Pro residues" evidence="7">
    <location>
        <begin position="78"/>
        <end position="91"/>
    </location>
</feature>
<evidence type="ECO:0000256" key="2">
    <source>
        <dbReference type="ARBA" id="ARBA00009316"/>
    </source>
</evidence>
<dbReference type="GO" id="GO:0005813">
    <property type="term" value="C:centrosome"/>
    <property type="evidence" value="ECO:0007669"/>
    <property type="project" value="UniProtKB-SubCell"/>
</dbReference>
<feature type="region of interest" description="Disordered" evidence="7">
    <location>
        <begin position="52"/>
        <end position="95"/>
    </location>
</feature>
<keyword evidence="5" id="KW-0206">Cytoskeleton</keyword>
<evidence type="ECO:0000256" key="5">
    <source>
        <dbReference type="ARBA" id="ARBA00023212"/>
    </source>
</evidence>
<protein>
    <submittedName>
        <fullName evidence="8">Uncharacterized protein</fullName>
    </submittedName>
</protein>